<dbReference type="STRING" id="2015173.A0A026W0E4"/>
<dbReference type="Proteomes" id="UP000053097">
    <property type="component" value="Unassembled WGS sequence"/>
</dbReference>
<reference evidence="1 2" key="1">
    <citation type="journal article" date="2014" name="Curr. Biol.">
        <title>The genome of the clonal raider ant Cerapachys biroi.</title>
        <authorList>
            <person name="Oxley P.R."/>
            <person name="Ji L."/>
            <person name="Fetter-Pruneda I."/>
            <person name="McKenzie S.K."/>
            <person name="Li C."/>
            <person name="Hu H."/>
            <person name="Zhang G."/>
            <person name="Kronauer D.J."/>
        </authorList>
    </citation>
    <scope>NUCLEOTIDE SEQUENCE [LARGE SCALE GENOMIC DNA]</scope>
</reference>
<name>A0A026W0E4_OOCBI</name>
<protein>
    <submittedName>
        <fullName evidence="1">Uncharacterized protein</fullName>
    </submittedName>
</protein>
<keyword evidence="2" id="KW-1185">Reference proteome</keyword>
<proteinExistence type="predicted"/>
<dbReference type="OrthoDB" id="6019893at2759"/>
<organism evidence="1 2">
    <name type="scientific">Ooceraea biroi</name>
    <name type="common">Clonal raider ant</name>
    <name type="synonym">Cerapachys biroi</name>
    <dbReference type="NCBI Taxonomy" id="2015173"/>
    <lineage>
        <taxon>Eukaryota</taxon>
        <taxon>Metazoa</taxon>
        <taxon>Ecdysozoa</taxon>
        <taxon>Arthropoda</taxon>
        <taxon>Hexapoda</taxon>
        <taxon>Insecta</taxon>
        <taxon>Pterygota</taxon>
        <taxon>Neoptera</taxon>
        <taxon>Endopterygota</taxon>
        <taxon>Hymenoptera</taxon>
        <taxon>Apocrita</taxon>
        <taxon>Aculeata</taxon>
        <taxon>Formicoidea</taxon>
        <taxon>Formicidae</taxon>
        <taxon>Dorylinae</taxon>
        <taxon>Ooceraea</taxon>
    </lineage>
</organism>
<sequence length="92" mass="10522">MNGSLGIARGPEQHPQRFTDYFVVCGLDKDSGLEPDKYFGEHSGGFVARLRFLIRRAARDEDRVLRVIVISAVSHPRPKGEKEREREKRKEG</sequence>
<accession>A0A026W0E4</accession>
<gene>
    <name evidence="1" type="ORF">X777_11908</name>
</gene>
<dbReference type="EMBL" id="KK107519">
    <property type="protein sequence ID" value="EZA49410.1"/>
    <property type="molecule type" value="Genomic_DNA"/>
</dbReference>
<evidence type="ECO:0000313" key="2">
    <source>
        <dbReference type="Proteomes" id="UP000053097"/>
    </source>
</evidence>
<evidence type="ECO:0000313" key="1">
    <source>
        <dbReference type="EMBL" id="EZA49410.1"/>
    </source>
</evidence>
<dbReference type="AlphaFoldDB" id="A0A026W0E4"/>